<evidence type="ECO:0000313" key="2">
    <source>
        <dbReference type="EMBL" id="MDQ0908056.1"/>
    </source>
</evidence>
<proteinExistence type="predicted"/>
<dbReference type="Pfam" id="PF19797">
    <property type="entry name" value="DUF6281"/>
    <property type="match status" value="1"/>
</dbReference>
<dbReference type="RefSeq" id="WP_306977083.1">
    <property type="nucleotide sequence ID" value="NZ_JAUSYQ010000002.1"/>
</dbReference>
<feature type="signal peptide" evidence="1">
    <location>
        <begin position="1"/>
        <end position="25"/>
    </location>
</feature>
<organism evidence="2 3">
    <name type="scientific">Streptomyces canus</name>
    <dbReference type="NCBI Taxonomy" id="58343"/>
    <lineage>
        <taxon>Bacteria</taxon>
        <taxon>Bacillati</taxon>
        <taxon>Actinomycetota</taxon>
        <taxon>Actinomycetes</taxon>
        <taxon>Kitasatosporales</taxon>
        <taxon>Streptomycetaceae</taxon>
        <taxon>Streptomyces</taxon>
        <taxon>Streptomyces aurantiacus group</taxon>
    </lineage>
</organism>
<dbReference type="EMBL" id="JAUSZV010000005">
    <property type="protein sequence ID" value="MDQ0908056.1"/>
    <property type="molecule type" value="Genomic_DNA"/>
</dbReference>
<feature type="chain" id="PRO_5043981503" evidence="1">
    <location>
        <begin position="26"/>
        <end position="108"/>
    </location>
</feature>
<dbReference type="PROSITE" id="PS51257">
    <property type="entry name" value="PROKAR_LIPOPROTEIN"/>
    <property type="match status" value="1"/>
</dbReference>
<evidence type="ECO:0000256" key="1">
    <source>
        <dbReference type="SAM" id="SignalP"/>
    </source>
</evidence>
<comment type="caution">
    <text evidence="2">The sequence shown here is derived from an EMBL/GenBank/DDBJ whole genome shotgun (WGS) entry which is preliminary data.</text>
</comment>
<name>A0AAW8FD44_9ACTN</name>
<dbReference type="Proteomes" id="UP001234216">
    <property type="component" value="Unassembled WGS sequence"/>
</dbReference>
<sequence>MTTALRILAVALLAAVAGCTSGGEAASSCAGVVTFENRDYLPTEKTGFTVGERLGTATIAECDDTPGDPGVTIAEGTTGAYAVDGVDPAEAIAVGDSPGEAILMDLHR</sequence>
<dbReference type="AlphaFoldDB" id="A0AAW8FD44"/>
<keyword evidence="1" id="KW-0732">Signal</keyword>
<accession>A0AAW8FD44</accession>
<dbReference type="InterPro" id="IPR046248">
    <property type="entry name" value="DUF6281"/>
</dbReference>
<evidence type="ECO:0000313" key="3">
    <source>
        <dbReference type="Proteomes" id="UP001234216"/>
    </source>
</evidence>
<reference evidence="2" key="1">
    <citation type="submission" date="2023-07" db="EMBL/GenBank/DDBJ databases">
        <title>Comparative genomics of wheat-associated soil bacteria to identify genetic determinants of phenazine resistance.</title>
        <authorList>
            <person name="Mouncey N."/>
        </authorList>
    </citation>
    <scope>NUCLEOTIDE SEQUENCE</scope>
    <source>
        <strain evidence="2">V4I22</strain>
    </source>
</reference>
<gene>
    <name evidence="2" type="ORF">QFZ22_004041</name>
</gene>
<protein>
    <submittedName>
        <fullName evidence="2">Uncharacterized protein</fullName>
    </submittedName>
</protein>